<dbReference type="PANTHER" id="PTHR28096">
    <property type="entry name" value="PROTEIN FAF1"/>
    <property type="match status" value="1"/>
</dbReference>
<accession>A0AAW1PVL7</accession>
<dbReference type="InterPro" id="IPR027973">
    <property type="entry name" value="FSAF1-like"/>
</dbReference>
<protein>
    <submittedName>
        <fullName evidence="2">Uncharacterized protein</fullName>
    </submittedName>
</protein>
<keyword evidence="3" id="KW-1185">Reference proteome</keyword>
<name>A0AAW1PVL7_9CHLO</name>
<dbReference type="GO" id="GO:0005730">
    <property type="term" value="C:nucleolus"/>
    <property type="evidence" value="ECO:0007669"/>
    <property type="project" value="TreeGrafter"/>
</dbReference>
<dbReference type="Pfam" id="PF15375">
    <property type="entry name" value="FSAF1"/>
    <property type="match status" value="1"/>
</dbReference>
<evidence type="ECO:0000256" key="1">
    <source>
        <dbReference type="SAM" id="MobiDB-lite"/>
    </source>
</evidence>
<dbReference type="AlphaFoldDB" id="A0AAW1PVL7"/>
<sequence>MEVLSKSLKAHGEAFMQMFDSEPDEQAAKPSAAPHLAGNLDDDPVLGDDATSSDARDSDCEATHMAAAPLEFAFDGKQLSQWRAAAGKHRSAKPGGIGETAVARQERRCFMSAKASKVHQTAAATVKQGKSSGDDEFISRDDFKRMQRDVVLYGASALDKKQRKAFDDRLLRQSNATLEKQSRTPASIGRGMARKQVEREHKALEAAIDAGMISRCLNGAPSECQRRRPVGFASVAGNMAKAGRGRQNATMVGGKGKPGTKPVNTRKGRKAQKLPNKDRSPRKAPSNKQLSALIVRGKSMKVSKPPVVRKPTAKALQDLPKQQAPQLPSAVDVEPAVGTRQETWTAWMPSPLVHMWRHWSRRN</sequence>
<proteinExistence type="predicted"/>
<dbReference type="InterPro" id="IPR053030">
    <property type="entry name" value="Ribosomal_biogenesis_FAF1-like"/>
</dbReference>
<evidence type="ECO:0000313" key="2">
    <source>
        <dbReference type="EMBL" id="KAK9817736.1"/>
    </source>
</evidence>
<dbReference type="Proteomes" id="UP001489004">
    <property type="component" value="Unassembled WGS sequence"/>
</dbReference>
<reference evidence="2 3" key="1">
    <citation type="journal article" date="2024" name="Nat. Commun.">
        <title>Phylogenomics reveals the evolutionary origins of lichenization in chlorophyte algae.</title>
        <authorList>
            <person name="Puginier C."/>
            <person name="Libourel C."/>
            <person name="Otte J."/>
            <person name="Skaloud P."/>
            <person name="Haon M."/>
            <person name="Grisel S."/>
            <person name="Petersen M."/>
            <person name="Berrin J.G."/>
            <person name="Delaux P.M."/>
            <person name="Dal Grande F."/>
            <person name="Keller J."/>
        </authorList>
    </citation>
    <scope>NUCLEOTIDE SEQUENCE [LARGE SCALE GENOMIC DNA]</scope>
    <source>
        <strain evidence="2 3">SAG 2043</strain>
    </source>
</reference>
<dbReference type="EMBL" id="JALJOR010000004">
    <property type="protein sequence ID" value="KAK9817736.1"/>
    <property type="molecule type" value="Genomic_DNA"/>
</dbReference>
<evidence type="ECO:0000313" key="3">
    <source>
        <dbReference type="Proteomes" id="UP001489004"/>
    </source>
</evidence>
<dbReference type="GO" id="GO:0000462">
    <property type="term" value="P:maturation of SSU-rRNA from tricistronic rRNA transcript (SSU-rRNA, 5.8S rRNA, LSU-rRNA)"/>
    <property type="evidence" value="ECO:0007669"/>
    <property type="project" value="TreeGrafter"/>
</dbReference>
<dbReference type="PANTHER" id="PTHR28096:SF1">
    <property type="entry name" value="PROTEIN FAF1"/>
    <property type="match status" value="1"/>
</dbReference>
<feature type="region of interest" description="Disordered" evidence="1">
    <location>
        <begin position="239"/>
        <end position="290"/>
    </location>
</feature>
<comment type="caution">
    <text evidence="2">The sequence shown here is derived from an EMBL/GenBank/DDBJ whole genome shotgun (WGS) entry which is preliminary data.</text>
</comment>
<organism evidence="2 3">
    <name type="scientific">[Myrmecia] bisecta</name>
    <dbReference type="NCBI Taxonomy" id="41462"/>
    <lineage>
        <taxon>Eukaryota</taxon>
        <taxon>Viridiplantae</taxon>
        <taxon>Chlorophyta</taxon>
        <taxon>core chlorophytes</taxon>
        <taxon>Trebouxiophyceae</taxon>
        <taxon>Trebouxiales</taxon>
        <taxon>Trebouxiaceae</taxon>
        <taxon>Myrmecia</taxon>
    </lineage>
</organism>
<gene>
    <name evidence="2" type="ORF">WJX72_001422</name>
</gene>
<feature type="region of interest" description="Disordered" evidence="1">
    <location>
        <begin position="15"/>
        <end position="60"/>
    </location>
</feature>